<dbReference type="GO" id="GO:0006487">
    <property type="term" value="P:protein N-linked glycosylation"/>
    <property type="evidence" value="ECO:0007669"/>
    <property type="project" value="TreeGrafter"/>
</dbReference>
<dbReference type="InterPro" id="IPR035490">
    <property type="entry name" value="GlmS/FrlB_SIS"/>
</dbReference>
<evidence type="ECO:0000259" key="7">
    <source>
        <dbReference type="PROSITE" id="PS51278"/>
    </source>
</evidence>
<dbReference type="SUPFAM" id="SSF53697">
    <property type="entry name" value="SIS domain"/>
    <property type="match status" value="1"/>
</dbReference>
<proteinExistence type="predicted"/>
<dbReference type="CDD" id="cd05009">
    <property type="entry name" value="SIS_GlmS_GlmD_2"/>
    <property type="match status" value="1"/>
</dbReference>
<dbReference type="InterPro" id="IPR029055">
    <property type="entry name" value="Ntn_hydrolases_N"/>
</dbReference>
<keyword evidence="5" id="KW-0677">Repeat</keyword>
<evidence type="ECO:0000256" key="6">
    <source>
        <dbReference type="ARBA" id="ARBA00022962"/>
    </source>
</evidence>
<evidence type="ECO:0000256" key="4">
    <source>
        <dbReference type="ARBA" id="ARBA00022679"/>
    </source>
</evidence>
<organism evidence="9">
    <name type="scientific">viral metagenome</name>
    <dbReference type="NCBI Taxonomy" id="1070528"/>
    <lineage>
        <taxon>unclassified sequences</taxon>
        <taxon>metagenomes</taxon>
        <taxon>organismal metagenomes</taxon>
    </lineage>
</organism>
<evidence type="ECO:0000313" key="9">
    <source>
        <dbReference type="EMBL" id="QHU11773.1"/>
    </source>
</evidence>
<dbReference type="GO" id="GO:0006002">
    <property type="term" value="P:fructose 6-phosphate metabolic process"/>
    <property type="evidence" value="ECO:0007669"/>
    <property type="project" value="TreeGrafter"/>
</dbReference>
<keyword evidence="6" id="KW-0315">Glutamine amidotransferase</keyword>
<dbReference type="Gene3D" id="3.40.50.10490">
    <property type="entry name" value="Glucose-6-phosphate isomerase like protein, domain 1"/>
    <property type="match status" value="2"/>
</dbReference>
<dbReference type="SUPFAM" id="SSF56235">
    <property type="entry name" value="N-terminal nucleophile aminohydrolases (Ntn hydrolases)"/>
    <property type="match status" value="1"/>
</dbReference>
<dbReference type="InterPro" id="IPR035466">
    <property type="entry name" value="GlmS/AgaS_SIS"/>
</dbReference>
<comment type="catalytic activity">
    <reaction evidence="1">
        <text>D-fructose 6-phosphate + L-glutamine = D-glucosamine 6-phosphate + L-glutamate</text>
        <dbReference type="Rhea" id="RHEA:13237"/>
        <dbReference type="ChEBI" id="CHEBI:29985"/>
        <dbReference type="ChEBI" id="CHEBI:58359"/>
        <dbReference type="ChEBI" id="CHEBI:58725"/>
        <dbReference type="ChEBI" id="CHEBI:61527"/>
        <dbReference type="EC" id="2.6.1.16"/>
    </reaction>
</comment>
<dbReference type="GO" id="GO:0006047">
    <property type="term" value="P:UDP-N-acetylglucosamine metabolic process"/>
    <property type="evidence" value="ECO:0007669"/>
    <property type="project" value="TreeGrafter"/>
</dbReference>
<dbReference type="Pfam" id="PF13522">
    <property type="entry name" value="GATase_6"/>
    <property type="match status" value="1"/>
</dbReference>
<dbReference type="NCBIfam" id="TIGR01135">
    <property type="entry name" value="glmS"/>
    <property type="match status" value="1"/>
</dbReference>
<accession>A0A6C0K2I2</accession>
<sequence length="635" mass="71340">MCGIVGILFKHAEVQNFNVLLSCLRELQNRGYDSIGISILDEVHHQFIIDKKVGTTACEFFSKGSHRNLLGHTRWATHGGVTVANAHPHLDSILEEFTLVHNGIIENFKELRDELEKDGIMMKSETDSEVLLNIIVKEYTESPMGPHEERIRSAILRAVERIEGTYGIVVQNLHLSETLFCIRKGSPLIIGTDQEQNTLIITSEKQAFPSFITRYVRLQTDELVVCRFSNKTLIREFISSSRSQVIKKGPEEEDLLSSGFQYFTEKEIYDQAFLFTRVSKNGSRIRDKDGLVKLGGLDSVRERLTRCRTVHFLGCGTSYHAALVLQYFFILYGCFDAVHCHDASDFDISYLPRSMDAYTCLIFLSQSGETRDLLKLHAEIQNQSDNVPMTLGIINVVDSVLSSLTDAGAYTNVGKERGVASTKAFTAQILTGLLVLFWFIQSSPSCSACSGIGAELWTPMHEIDDRMKIFIPETMKTCREQLLPAIRSFEKMFLLGRHVDFYIAKEGALKIKEIAYRWAEAYSSSALKHGPFALLDTDNLVVFVLSDHDPENVKKVMNSIQEVRARGSTILLLTNDDIASTVDADRGFLHLSIPKHPFAYLFATVALQIIAYVLSIDSGINPDFPRNLAKVVTVE</sequence>
<name>A0A6C0K2I2_9ZZZZ</name>
<evidence type="ECO:0000256" key="2">
    <source>
        <dbReference type="ARBA" id="ARBA00012916"/>
    </source>
</evidence>
<dbReference type="EC" id="2.6.1.16" evidence="2"/>
<evidence type="ECO:0000256" key="1">
    <source>
        <dbReference type="ARBA" id="ARBA00001031"/>
    </source>
</evidence>
<dbReference type="InterPro" id="IPR001347">
    <property type="entry name" value="SIS_dom"/>
</dbReference>
<dbReference type="PROSITE" id="PS51278">
    <property type="entry name" value="GATASE_TYPE_2"/>
    <property type="match status" value="1"/>
</dbReference>
<reference evidence="9" key="1">
    <citation type="journal article" date="2020" name="Nature">
        <title>Giant virus diversity and host interactions through global metagenomics.</title>
        <authorList>
            <person name="Schulz F."/>
            <person name="Roux S."/>
            <person name="Paez-Espino D."/>
            <person name="Jungbluth S."/>
            <person name="Walsh D.A."/>
            <person name="Denef V.J."/>
            <person name="McMahon K.D."/>
            <person name="Konstantinidis K.T."/>
            <person name="Eloe-Fadrosh E.A."/>
            <person name="Kyrpides N.C."/>
            <person name="Woyke T."/>
        </authorList>
    </citation>
    <scope>NUCLEOTIDE SEQUENCE</scope>
    <source>
        <strain evidence="9">GVMAG-S-1101169-75</strain>
    </source>
</reference>
<dbReference type="PANTHER" id="PTHR10937:SF0">
    <property type="entry name" value="GLUTAMINE--FRUCTOSE-6-PHOSPHATE TRANSAMINASE (ISOMERIZING)"/>
    <property type="match status" value="1"/>
</dbReference>
<dbReference type="NCBIfam" id="NF001484">
    <property type="entry name" value="PRK00331.1"/>
    <property type="match status" value="1"/>
</dbReference>
<keyword evidence="3" id="KW-0032">Aminotransferase</keyword>
<dbReference type="GO" id="GO:0004360">
    <property type="term" value="F:glutamine-fructose-6-phosphate transaminase (isomerizing) activity"/>
    <property type="evidence" value="ECO:0007669"/>
    <property type="project" value="UniProtKB-EC"/>
</dbReference>
<dbReference type="Pfam" id="PF01380">
    <property type="entry name" value="SIS"/>
    <property type="match status" value="2"/>
</dbReference>
<evidence type="ECO:0000256" key="5">
    <source>
        <dbReference type="ARBA" id="ARBA00022737"/>
    </source>
</evidence>
<dbReference type="EMBL" id="MN740789">
    <property type="protein sequence ID" value="QHU11773.1"/>
    <property type="molecule type" value="Genomic_DNA"/>
</dbReference>
<dbReference type="GO" id="GO:0097367">
    <property type="term" value="F:carbohydrate derivative binding"/>
    <property type="evidence" value="ECO:0007669"/>
    <property type="project" value="InterPro"/>
</dbReference>
<feature type="domain" description="SIS" evidence="8">
    <location>
        <begin position="300"/>
        <end position="445"/>
    </location>
</feature>
<dbReference type="InterPro" id="IPR017932">
    <property type="entry name" value="GATase_2_dom"/>
</dbReference>
<feature type="domain" description="SIS" evidence="8">
    <location>
        <begin position="482"/>
        <end position="625"/>
    </location>
</feature>
<dbReference type="InterPro" id="IPR005855">
    <property type="entry name" value="GFAT"/>
</dbReference>
<evidence type="ECO:0000256" key="3">
    <source>
        <dbReference type="ARBA" id="ARBA00022576"/>
    </source>
</evidence>
<dbReference type="Gene3D" id="3.60.20.10">
    <property type="entry name" value="Glutamine Phosphoribosylpyrophosphate, subunit 1, domain 1"/>
    <property type="match status" value="1"/>
</dbReference>
<dbReference type="InterPro" id="IPR046348">
    <property type="entry name" value="SIS_dom_sf"/>
</dbReference>
<feature type="domain" description="Glutamine amidotransferase type-2" evidence="7">
    <location>
        <begin position="2"/>
        <end position="229"/>
    </location>
</feature>
<keyword evidence="4" id="KW-0808">Transferase</keyword>
<dbReference type="CDD" id="cd05008">
    <property type="entry name" value="SIS_GlmS_GlmD_1"/>
    <property type="match status" value="1"/>
</dbReference>
<dbReference type="AlphaFoldDB" id="A0A6C0K2I2"/>
<dbReference type="PANTHER" id="PTHR10937">
    <property type="entry name" value="GLUCOSAMINE--FRUCTOSE-6-PHOSPHATE AMINOTRANSFERASE, ISOMERIZING"/>
    <property type="match status" value="1"/>
</dbReference>
<dbReference type="PROSITE" id="PS51464">
    <property type="entry name" value="SIS"/>
    <property type="match status" value="2"/>
</dbReference>
<evidence type="ECO:0000259" key="8">
    <source>
        <dbReference type="PROSITE" id="PS51464"/>
    </source>
</evidence>
<protein>
    <recommendedName>
        <fullName evidence="2">glutamine--fructose-6-phosphate transaminase (isomerizing)</fullName>
        <ecNumber evidence="2">2.6.1.16</ecNumber>
    </recommendedName>
</protein>